<dbReference type="InterPro" id="IPR036890">
    <property type="entry name" value="HATPase_C_sf"/>
</dbReference>
<accession>B4RIF5</accession>
<keyword evidence="11" id="KW-1133">Transmembrane helix</keyword>
<dbReference type="CDD" id="cd00082">
    <property type="entry name" value="HisKA"/>
    <property type="match status" value="1"/>
</dbReference>
<evidence type="ECO:0000256" key="2">
    <source>
        <dbReference type="ARBA" id="ARBA00012438"/>
    </source>
</evidence>
<dbReference type="NCBIfam" id="TIGR00229">
    <property type="entry name" value="sensory_box"/>
    <property type="match status" value="1"/>
</dbReference>
<dbReference type="InterPro" id="IPR003594">
    <property type="entry name" value="HATPase_dom"/>
</dbReference>
<dbReference type="InterPro" id="IPR000014">
    <property type="entry name" value="PAS"/>
</dbReference>
<proteinExistence type="predicted"/>
<comment type="catalytic activity">
    <reaction evidence="1">
        <text>ATP + protein L-histidine = ADP + protein N-phospho-L-histidine.</text>
        <dbReference type="EC" id="2.7.13.3"/>
    </reaction>
</comment>
<gene>
    <name evidence="15" type="primary">fixL</name>
    <name evidence="15" type="ordered locus">PHZ_p0187</name>
</gene>
<organism evidence="15 16">
    <name type="scientific">Phenylobacterium zucineum (strain HLK1)</name>
    <dbReference type="NCBI Taxonomy" id="450851"/>
    <lineage>
        <taxon>Bacteria</taxon>
        <taxon>Pseudomonadati</taxon>
        <taxon>Pseudomonadota</taxon>
        <taxon>Alphaproteobacteria</taxon>
        <taxon>Caulobacterales</taxon>
        <taxon>Caulobacteraceae</taxon>
        <taxon>Phenylobacterium</taxon>
    </lineage>
</organism>
<dbReference type="GO" id="GO:0000155">
    <property type="term" value="F:phosphorelay sensor kinase activity"/>
    <property type="evidence" value="ECO:0007669"/>
    <property type="project" value="InterPro"/>
</dbReference>
<geneLocation type="plasmid" evidence="16">
    <name>pHLK1</name>
</geneLocation>
<protein>
    <recommendedName>
        <fullName evidence="10">Sensor protein FixL</fullName>
        <ecNumber evidence="2">2.7.13.3</ecNumber>
    </recommendedName>
</protein>
<dbReference type="Pfam" id="PF02518">
    <property type="entry name" value="HATPase_c"/>
    <property type="match status" value="1"/>
</dbReference>
<keyword evidence="11" id="KW-0472">Membrane</keyword>
<dbReference type="Gene3D" id="3.30.450.20">
    <property type="entry name" value="PAS domain"/>
    <property type="match status" value="1"/>
</dbReference>
<feature type="domain" description="PAC" evidence="14">
    <location>
        <begin position="145"/>
        <end position="204"/>
    </location>
</feature>
<dbReference type="CDD" id="cd00130">
    <property type="entry name" value="PAS"/>
    <property type="match status" value="1"/>
</dbReference>
<dbReference type="EMBL" id="CP000748">
    <property type="protein sequence ID" value="ACG80130.1"/>
    <property type="molecule type" value="Genomic_DNA"/>
</dbReference>
<evidence type="ECO:0000313" key="15">
    <source>
        <dbReference type="EMBL" id="ACG80130.1"/>
    </source>
</evidence>
<evidence type="ECO:0000259" key="14">
    <source>
        <dbReference type="PROSITE" id="PS50113"/>
    </source>
</evidence>
<dbReference type="SMART" id="SM00387">
    <property type="entry name" value="HATPase_c"/>
    <property type="match status" value="1"/>
</dbReference>
<keyword evidence="7" id="KW-0067">ATP-binding</keyword>
<dbReference type="InterPro" id="IPR003661">
    <property type="entry name" value="HisK_dim/P_dom"/>
</dbReference>
<dbReference type="PANTHER" id="PTHR43065">
    <property type="entry name" value="SENSOR HISTIDINE KINASE"/>
    <property type="match status" value="1"/>
</dbReference>
<evidence type="ECO:0000256" key="5">
    <source>
        <dbReference type="ARBA" id="ARBA00022741"/>
    </source>
</evidence>
<dbReference type="KEGG" id="pzu:PHZ_p0187"/>
<comment type="function">
    <text evidence="9">Putative oxygen sensor; modulates the activity of FixJ, a transcriptional activator of nitrogen fixation fixK gene. FixL probably acts as a kinase that phosphorylates FixJ.</text>
</comment>
<dbReference type="PROSITE" id="PS50109">
    <property type="entry name" value="HIS_KIN"/>
    <property type="match status" value="1"/>
</dbReference>
<keyword evidence="5" id="KW-0547">Nucleotide-binding</keyword>
<dbReference type="Proteomes" id="UP000001868">
    <property type="component" value="Plasmid pHLK1"/>
</dbReference>
<dbReference type="InterPro" id="IPR036097">
    <property type="entry name" value="HisK_dim/P_sf"/>
</dbReference>
<keyword evidence="11" id="KW-0812">Transmembrane</keyword>
<keyword evidence="3" id="KW-0597">Phosphoprotein</keyword>
<keyword evidence="6 15" id="KW-0418">Kinase</keyword>
<dbReference type="PROSITE" id="PS50113">
    <property type="entry name" value="PAC"/>
    <property type="match status" value="1"/>
</dbReference>
<dbReference type="InterPro" id="IPR000700">
    <property type="entry name" value="PAS-assoc_C"/>
</dbReference>
<dbReference type="SUPFAM" id="SSF55874">
    <property type="entry name" value="ATPase domain of HSP90 chaperone/DNA topoisomerase II/histidine kinase"/>
    <property type="match status" value="1"/>
</dbReference>
<evidence type="ECO:0000256" key="10">
    <source>
        <dbReference type="ARBA" id="ARBA00070616"/>
    </source>
</evidence>
<feature type="domain" description="Histidine kinase" evidence="12">
    <location>
        <begin position="224"/>
        <end position="439"/>
    </location>
</feature>
<dbReference type="Gene3D" id="3.30.565.10">
    <property type="entry name" value="Histidine kinase-like ATPase, C-terminal domain"/>
    <property type="match status" value="1"/>
</dbReference>
<dbReference type="InterPro" id="IPR004358">
    <property type="entry name" value="Sig_transdc_His_kin-like_C"/>
</dbReference>
<evidence type="ECO:0000256" key="7">
    <source>
        <dbReference type="ARBA" id="ARBA00022840"/>
    </source>
</evidence>
<dbReference type="Pfam" id="PF00989">
    <property type="entry name" value="PAS"/>
    <property type="match status" value="1"/>
</dbReference>
<dbReference type="PROSITE" id="PS50112">
    <property type="entry name" value="PAS"/>
    <property type="match status" value="1"/>
</dbReference>
<feature type="domain" description="PAS" evidence="13">
    <location>
        <begin position="77"/>
        <end position="147"/>
    </location>
</feature>
<evidence type="ECO:0000313" key="16">
    <source>
        <dbReference type="Proteomes" id="UP000001868"/>
    </source>
</evidence>
<evidence type="ECO:0000256" key="4">
    <source>
        <dbReference type="ARBA" id="ARBA00022679"/>
    </source>
</evidence>
<evidence type="ECO:0000256" key="11">
    <source>
        <dbReference type="SAM" id="Phobius"/>
    </source>
</evidence>
<evidence type="ECO:0000256" key="3">
    <source>
        <dbReference type="ARBA" id="ARBA00022553"/>
    </source>
</evidence>
<dbReference type="SUPFAM" id="SSF47384">
    <property type="entry name" value="Homodimeric domain of signal transducing histidine kinase"/>
    <property type="match status" value="1"/>
</dbReference>
<feature type="transmembrane region" description="Helical" evidence="11">
    <location>
        <begin position="39"/>
        <end position="57"/>
    </location>
</feature>
<keyword evidence="16" id="KW-1185">Reference proteome</keyword>
<dbReference type="InterPro" id="IPR035965">
    <property type="entry name" value="PAS-like_dom_sf"/>
</dbReference>
<evidence type="ECO:0000259" key="12">
    <source>
        <dbReference type="PROSITE" id="PS50109"/>
    </source>
</evidence>
<evidence type="ECO:0000256" key="8">
    <source>
        <dbReference type="ARBA" id="ARBA00023012"/>
    </source>
</evidence>
<dbReference type="InterPro" id="IPR005467">
    <property type="entry name" value="His_kinase_dom"/>
</dbReference>
<dbReference type="InterPro" id="IPR013767">
    <property type="entry name" value="PAS_fold"/>
</dbReference>
<dbReference type="GO" id="GO:0006355">
    <property type="term" value="P:regulation of DNA-templated transcription"/>
    <property type="evidence" value="ECO:0007669"/>
    <property type="project" value="InterPro"/>
</dbReference>
<reference evidence="15 16" key="1">
    <citation type="journal article" date="2008" name="BMC Genomics">
        <title>Complete genome of Phenylobacterium zucineum - a novel facultative intracellular bacterium isolated from human erythroleukemia cell line K562.</title>
        <authorList>
            <person name="Luo Y."/>
            <person name="Xu X."/>
            <person name="Ding Z."/>
            <person name="Liu Z."/>
            <person name="Zhang B."/>
            <person name="Yan Z."/>
            <person name="Sun J."/>
            <person name="Hu S."/>
            <person name="Hu X."/>
        </authorList>
    </citation>
    <scope>NUCLEOTIDE SEQUENCE [LARGE SCALE GENOMIC DNA]</scope>
    <source>
        <strain evidence="16">HLK1</strain>
        <plasmid evidence="16">Plasmid pHLK1</plasmid>
    </source>
</reference>
<dbReference type="eggNOG" id="COG4191">
    <property type="taxonomic scope" value="Bacteria"/>
</dbReference>
<feature type="transmembrane region" description="Helical" evidence="11">
    <location>
        <begin position="6"/>
        <end position="27"/>
    </location>
</feature>
<dbReference type="HOGENOM" id="CLU_000445_114_39_5"/>
<dbReference type="EC" id="2.7.13.3" evidence="2"/>
<dbReference type="AlphaFoldDB" id="B4RIF5"/>
<dbReference type="SMART" id="SM00388">
    <property type="entry name" value="HisKA"/>
    <property type="match status" value="1"/>
</dbReference>
<name>B4RIF5_PHEZH</name>
<dbReference type="GO" id="GO:0005524">
    <property type="term" value="F:ATP binding"/>
    <property type="evidence" value="ECO:0007669"/>
    <property type="project" value="UniProtKB-KW"/>
</dbReference>
<dbReference type="SMART" id="SM00091">
    <property type="entry name" value="PAS"/>
    <property type="match status" value="1"/>
</dbReference>
<keyword evidence="8" id="KW-0902">Two-component regulatory system</keyword>
<sequence>MGIAGVYGGGVPGVVATVVGIGYGLLWGSAPTLEPAAMLFGRTVAFAVIGLGAAWVGERRRIAIRSAEKVNADLVAQQAHLRSILETVPDAMVVIDSRGRIQSFSTAAERLFGYSAGEVVGNNVNMLMPAPYRENHDTYLERYLRTGERRIIGVGRVVVGQRKDGSTFPMELSVGEMQSGASRFFTGFVRDLSERQLTEQRLHELQSELVHVSRLTALGEMSSALAHELNQPLSAIANYLTGAQRLLARQKDATSQKVNGALDKAVAQALRSGDIIRRLREFVARGETSQRPESVAKLVEEASALALVGARQLGVRVVFDLDERVDYVLVDKVQIQQVVLNLIRNAVEAMTDSPRRELTVASAPGPDGMVDISIADTGPGIDKDVAGKLFQPFVTTKAQGMGVGLSICRTIVEAHGGRIWAEPNRGGGTIFHLTVAEATAEELAHAR</sequence>
<dbReference type="PRINTS" id="PR00344">
    <property type="entry name" value="BCTRLSENSOR"/>
</dbReference>
<dbReference type="FunFam" id="3.30.450.20:FF:000060">
    <property type="entry name" value="Sensor protein FixL"/>
    <property type="match status" value="1"/>
</dbReference>
<evidence type="ECO:0000256" key="1">
    <source>
        <dbReference type="ARBA" id="ARBA00000085"/>
    </source>
</evidence>
<dbReference type="PANTHER" id="PTHR43065:SF10">
    <property type="entry name" value="PEROXIDE STRESS-ACTIVATED HISTIDINE KINASE MAK3"/>
    <property type="match status" value="1"/>
</dbReference>
<keyword evidence="15" id="KW-0614">Plasmid</keyword>
<dbReference type="Pfam" id="PF00512">
    <property type="entry name" value="HisKA"/>
    <property type="match status" value="1"/>
</dbReference>
<evidence type="ECO:0000256" key="9">
    <source>
        <dbReference type="ARBA" id="ARBA00059827"/>
    </source>
</evidence>
<dbReference type="SUPFAM" id="SSF55785">
    <property type="entry name" value="PYP-like sensor domain (PAS domain)"/>
    <property type="match status" value="1"/>
</dbReference>
<dbReference type="Gene3D" id="6.10.250.2580">
    <property type="match status" value="1"/>
</dbReference>
<dbReference type="Gene3D" id="1.10.287.130">
    <property type="match status" value="1"/>
</dbReference>
<evidence type="ECO:0000256" key="6">
    <source>
        <dbReference type="ARBA" id="ARBA00022777"/>
    </source>
</evidence>
<keyword evidence="4" id="KW-0808">Transferase</keyword>
<evidence type="ECO:0000259" key="13">
    <source>
        <dbReference type="PROSITE" id="PS50112"/>
    </source>
</evidence>